<dbReference type="EMBL" id="VWLE01000376">
    <property type="protein sequence ID" value="KAA3944138.1"/>
    <property type="molecule type" value="Genomic_DNA"/>
</dbReference>
<dbReference type="Proteomes" id="UP000365824">
    <property type="component" value="Unassembled WGS sequence"/>
</dbReference>
<dbReference type="AlphaFoldDB" id="A0A1G8EGN5"/>
<evidence type="ECO:0000313" key="9">
    <source>
        <dbReference type="Proteomes" id="UP000365824"/>
    </source>
</evidence>
<reference evidence="8 9" key="4">
    <citation type="journal article" date="2019" name="Nat. Med.">
        <title>A library of human gut bacterial isolates paired with longitudinal multiomics data enables mechanistic microbiome research.</title>
        <authorList>
            <person name="Poyet M."/>
            <person name="Groussin M."/>
            <person name="Gibbons S.M."/>
            <person name="Avila-Pacheco J."/>
            <person name="Jiang X."/>
            <person name="Kearney S.M."/>
            <person name="Perrotta A.R."/>
            <person name="Berdy B."/>
            <person name="Zhao S."/>
            <person name="Lieberman T.D."/>
            <person name="Swanson P.K."/>
            <person name="Smith M."/>
            <person name="Roesemann S."/>
            <person name="Alexander J.E."/>
            <person name="Rich S.A."/>
            <person name="Livny J."/>
            <person name="Vlamakis H."/>
            <person name="Clish C."/>
            <person name="Bullock K."/>
            <person name="Deik A."/>
            <person name="Scott J."/>
            <person name="Pierce K.A."/>
            <person name="Xavier R.J."/>
            <person name="Alm E.J."/>
        </authorList>
    </citation>
    <scope>NUCLEOTIDE SEQUENCE [LARGE SCALE GENOMIC DNA]</scope>
    <source>
        <strain evidence="1 9">BIOML-A160</strain>
        <strain evidence="2 8">BIOML-A163</strain>
        <strain evidence="3 10">BIOML-A2</strain>
    </source>
</reference>
<dbReference type="EMBL" id="QSBI01000016">
    <property type="protein sequence ID" value="RGX09268.1"/>
    <property type="molecule type" value="Genomic_DNA"/>
</dbReference>
<evidence type="ECO:0000313" key="7">
    <source>
        <dbReference type="Proteomes" id="UP000286031"/>
    </source>
</evidence>
<reference evidence="6" key="2">
    <citation type="submission" date="2016-10" db="EMBL/GenBank/DDBJ databases">
        <authorList>
            <person name="Varghese N."/>
            <person name="Submissions S."/>
        </authorList>
    </citation>
    <scope>NUCLEOTIDE SEQUENCE [LARGE SCALE GENOMIC DNA]</scope>
    <source>
        <strain evidence="6">NLAE-zl-C57</strain>
    </source>
</reference>
<sequence>MKLTNTQIECMIEDLSSEIIRILMEEWQYNMTQAMEVYYNSDTFERLSDPTTGLYYQSAGYVYDFLKKELTTGQVS</sequence>
<dbReference type="Proteomes" id="UP000286031">
    <property type="component" value="Unassembled WGS sequence"/>
</dbReference>
<reference evidence="4 7" key="3">
    <citation type="submission" date="2018-08" db="EMBL/GenBank/DDBJ databases">
        <title>A genome reference for cultivated species of the human gut microbiota.</title>
        <authorList>
            <person name="Zou Y."/>
            <person name="Xue W."/>
            <person name="Luo G."/>
        </authorList>
    </citation>
    <scope>NUCLEOTIDE SEQUENCE [LARGE SCALE GENOMIC DNA]</scope>
    <source>
        <strain evidence="4 7">AF04-46</strain>
    </source>
</reference>
<name>A0A1G8EGN5_BACOV</name>
<dbReference type="RefSeq" id="WP_008650493.1">
    <property type="nucleotide sequence ID" value="NZ_CAAKNR010000164.1"/>
</dbReference>
<evidence type="ECO:0000313" key="4">
    <source>
        <dbReference type="EMBL" id="RGX09268.1"/>
    </source>
</evidence>
<evidence type="ECO:0000313" key="8">
    <source>
        <dbReference type="Proteomes" id="UP000323717"/>
    </source>
</evidence>
<evidence type="ECO:0000313" key="3">
    <source>
        <dbReference type="EMBL" id="KAB1328371.1"/>
    </source>
</evidence>
<protein>
    <recommendedName>
        <fullName evidence="11">DUF3791 domain-containing protein</fullName>
    </recommendedName>
</protein>
<dbReference type="Proteomes" id="UP000181870">
    <property type="component" value="Unassembled WGS sequence"/>
</dbReference>
<accession>A0A1G8EGN5</accession>
<evidence type="ECO:0000313" key="10">
    <source>
        <dbReference type="Proteomes" id="UP000375690"/>
    </source>
</evidence>
<dbReference type="Proteomes" id="UP000323717">
    <property type="component" value="Unassembled WGS sequence"/>
</dbReference>
<dbReference type="EMBL" id="VWLB01000019">
    <property type="protein sequence ID" value="KAA3928315.1"/>
    <property type="molecule type" value="Genomic_DNA"/>
</dbReference>
<dbReference type="EMBL" id="VWFC01000006">
    <property type="protein sequence ID" value="KAB1328371.1"/>
    <property type="molecule type" value="Genomic_DNA"/>
</dbReference>
<dbReference type="EMBL" id="FNDO01000010">
    <property type="protein sequence ID" value="SDH68960.1"/>
    <property type="molecule type" value="Genomic_DNA"/>
</dbReference>
<gene>
    <name evidence="4" type="ORF">DWV35_13390</name>
    <name evidence="3" type="ORF">F3B53_07075</name>
    <name evidence="2" type="ORF">F3D71_20665</name>
    <name evidence="1" type="ORF">F3F25_12455</name>
    <name evidence="5" type="ORF">SAMN05192582_101075</name>
</gene>
<organism evidence="5 6">
    <name type="scientific">Bacteroides ovatus</name>
    <dbReference type="NCBI Taxonomy" id="28116"/>
    <lineage>
        <taxon>Bacteria</taxon>
        <taxon>Pseudomonadati</taxon>
        <taxon>Bacteroidota</taxon>
        <taxon>Bacteroidia</taxon>
        <taxon>Bacteroidales</taxon>
        <taxon>Bacteroidaceae</taxon>
        <taxon>Bacteroides</taxon>
    </lineage>
</organism>
<evidence type="ECO:0008006" key="11">
    <source>
        <dbReference type="Google" id="ProtNLM"/>
    </source>
</evidence>
<evidence type="ECO:0000313" key="1">
    <source>
        <dbReference type="EMBL" id="KAA3928315.1"/>
    </source>
</evidence>
<evidence type="ECO:0000313" key="6">
    <source>
        <dbReference type="Proteomes" id="UP000181870"/>
    </source>
</evidence>
<evidence type="ECO:0000313" key="2">
    <source>
        <dbReference type="EMBL" id="KAA3944138.1"/>
    </source>
</evidence>
<proteinExistence type="predicted"/>
<evidence type="ECO:0000313" key="5">
    <source>
        <dbReference type="EMBL" id="SDH68960.1"/>
    </source>
</evidence>
<reference evidence="5" key="1">
    <citation type="submission" date="2016-10" db="EMBL/GenBank/DDBJ databases">
        <authorList>
            <person name="de Groot N.N."/>
        </authorList>
    </citation>
    <scope>NUCLEOTIDE SEQUENCE [LARGE SCALE GENOMIC DNA]</scope>
    <source>
        <strain evidence="5">NLAE-zl-C57</strain>
    </source>
</reference>
<dbReference type="Proteomes" id="UP000375690">
    <property type="component" value="Unassembled WGS sequence"/>
</dbReference>